<dbReference type="InterPro" id="IPR001388">
    <property type="entry name" value="Synaptobrevin-like"/>
</dbReference>
<feature type="compositionally biased region" description="Basic and acidic residues" evidence="2">
    <location>
        <begin position="9"/>
        <end position="29"/>
    </location>
</feature>
<comment type="caution">
    <text evidence="5">The sequence shown here is derived from an EMBL/GenBank/DDBJ whole genome shotgun (WGS) entry which is preliminary data.</text>
</comment>
<dbReference type="PRINTS" id="PR00219">
    <property type="entry name" value="SYNAPTOBREVN"/>
</dbReference>
<dbReference type="PANTHER" id="PTHR46897">
    <property type="entry name" value="VESICLE-ASSOCIATED MEMBRANE PROTEIN 4"/>
    <property type="match status" value="1"/>
</dbReference>
<dbReference type="Gene3D" id="1.20.5.110">
    <property type="match status" value="1"/>
</dbReference>
<dbReference type="GO" id="GO:0090161">
    <property type="term" value="P:Golgi ribbon formation"/>
    <property type="evidence" value="ECO:0007669"/>
    <property type="project" value="InterPro"/>
</dbReference>
<keyword evidence="3" id="KW-0472">Membrane</keyword>
<dbReference type="AlphaFoldDB" id="A0AAW2GIG2"/>
<dbReference type="SUPFAM" id="SSF58038">
    <property type="entry name" value="SNARE fusion complex"/>
    <property type="match status" value="1"/>
</dbReference>
<dbReference type="PROSITE" id="PS50892">
    <property type="entry name" value="V_SNARE"/>
    <property type="match status" value="1"/>
</dbReference>
<feature type="transmembrane region" description="Helical" evidence="3">
    <location>
        <begin position="119"/>
        <end position="139"/>
    </location>
</feature>
<evidence type="ECO:0000256" key="2">
    <source>
        <dbReference type="SAM" id="MobiDB-lite"/>
    </source>
</evidence>
<sequence length="147" mass="17152">MLSSGKRSLSREDIKTADKDEKESLLEHDSDPDEDMLFTRPSTSNGNEHVDDKIDGVKLQIQEVADVMRDNVQKVMDRGERLEDLQQASDRLNLAGNEFREAAKRAQQRAWLQNMRSRVIIIMVTVTIVLFIVDEYNIYIKLYLYYR</sequence>
<evidence type="ECO:0000256" key="1">
    <source>
        <dbReference type="PROSITE-ProRule" id="PRU00290"/>
    </source>
</evidence>
<dbReference type="InterPro" id="IPR042887">
    <property type="entry name" value="VAMP4"/>
</dbReference>
<dbReference type="Proteomes" id="UP001430953">
    <property type="component" value="Unassembled WGS sequence"/>
</dbReference>
<keyword evidence="3" id="KW-1133">Transmembrane helix</keyword>
<organism evidence="5 6">
    <name type="scientific">Cardiocondyla obscurior</name>
    <dbReference type="NCBI Taxonomy" id="286306"/>
    <lineage>
        <taxon>Eukaryota</taxon>
        <taxon>Metazoa</taxon>
        <taxon>Ecdysozoa</taxon>
        <taxon>Arthropoda</taxon>
        <taxon>Hexapoda</taxon>
        <taxon>Insecta</taxon>
        <taxon>Pterygota</taxon>
        <taxon>Neoptera</taxon>
        <taxon>Endopterygota</taxon>
        <taxon>Hymenoptera</taxon>
        <taxon>Apocrita</taxon>
        <taxon>Aculeata</taxon>
        <taxon>Formicoidea</taxon>
        <taxon>Formicidae</taxon>
        <taxon>Myrmicinae</taxon>
        <taxon>Cardiocondyla</taxon>
    </lineage>
</organism>
<proteinExistence type="predicted"/>
<dbReference type="InterPro" id="IPR042855">
    <property type="entry name" value="V_SNARE_CC"/>
</dbReference>
<dbReference type="PANTHER" id="PTHR46897:SF1">
    <property type="entry name" value="VESICLE-ASSOCIATED MEMBRANE PROTEIN 4"/>
    <property type="match status" value="1"/>
</dbReference>
<evidence type="ECO:0000259" key="4">
    <source>
        <dbReference type="PROSITE" id="PS50892"/>
    </source>
</evidence>
<feature type="domain" description="V-SNARE coiled-coil homology" evidence="4">
    <location>
        <begin position="53"/>
        <end position="113"/>
    </location>
</feature>
<accession>A0AAW2GIG2</accession>
<evidence type="ECO:0000313" key="6">
    <source>
        <dbReference type="Proteomes" id="UP001430953"/>
    </source>
</evidence>
<evidence type="ECO:0000313" key="5">
    <source>
        <dbReference type="EMBL" id="KAL0126614.1"/>
    </source>
</evidence>
<name>A0AAW2GIG2_9HYME</name>
<dbReference type="GO" id="GO:0016020">
    <property type="term" value="C:membrane"/>
    <property type="evidence" value="ECO:0007669"/>
    <property type="project" value="InterPro"/>
</dbReference>
<keyword evidence="3" id="KW-0812">Transmembrane</keyword>
<dbReference type="GO" id="GO:0016192">
    <property type="term" value="P:vesicle-mediated transport"/>
    <property type="evidence" value="ECO:0007669"/>
    <property type="project" value="InterPro"/>
</dbReference>
<gene>
    <name evidence="5" type="ORF">PUN28_005167</name>
</gene>
<keyword evidence="6" id="KW-1185">Reference proteome</keyword>
<evidence type="ECO:0000256" key="3">
    <source>
        <dbReference type="SAM" id="Phobius"/>
    </source>
</evidence>
<keyword evidence="1" id="KW-0175">Coiled coil</keyword>
<dbReference type="EMBL" id="JADYXP020000004">
    <property type="protein sequence ID" value="KAL0126614.1"/>
    <property type="molecule type" value="Genomic_DNA"/>
</dbReference>
<feature type="region of interest" description="Disordered" evidence="2">
    <location>
        <begin position="1"/>
        <end position="52"/>
    </location>
</feature>
<protein>
    <recommendedName>
        <fullName evidence="4">V-SNARE coiled-coil homology domain-containing protein</fullName>
    </recommendedName>
</protein>
<dbReference type="Pfam" id="PF00957">
    <property type="entry name" value="Synaptobrevin"/>
    <property type="match status" value="1"/>
</dbReference>
<reference evidence="5 6" key="1">
    <citation type="submission" date="2023-03" db="EMBL/GenBank/DDBJ databases">
        <title>High recombination rates correlate with genetic variation in Cardiocondyla obscurior ants.</title>
        <authorList>
            <person name="Errbii M."/>
        </authorList>
    </citation>
    <scope>NUCLEOTIDE SEQUENCE [LARGE SCALE GENOMIC DNA]</scope>
    <source>
        <strain evidence="5">Alpha-2009</strain>
        <tissue evidence="5">Whole body</tissue>
    </source>
</reference>